<dbReference type="Proteomes" id="UP001152523">
    <property type="component" value="Unassembled WGS sequence"/>
</dbReference>
<evidence type="ECO:0000256" key="2">
    <source>
        <dbReference type="SAM" id="Phobius"/>
    </source>
</evidence>
<reference evidence="3" key="1">
    <citation type="submission" date="2022-07" db="EMBL/GenBank/DDBJ databases">
        <authorList>
            <person name="Macas J."/>
            <person name="Novak P."/>
            <person name="Neumann P."/>
        </authorList>
    </citation>
    <scope>NUCLEOTIDE SEQUENCE</scope>
</reference>
<name>A0AAV0CZ29_9ASTE</name>
<sequence>MCVPSQSPVPILAPAFARREIAFVSAAGKKKKEIEWGRAMARSVEARGDGGGDVPIGGDVPVGGNVPVDNDVPVGGDEGFFEVRRRPAMRKSAGLRCQEGRKSDAILDLRAFWSLTSFFLSFSLFSVHTGMWSYFFKM</sequence>
<feature type="compositionally biased region" description="Low complexity" evidence="1">
    <location>
        <begin position="56"/>
        <end position="73"/>
    </location>
</feature>
<feature type="transmembrane region" description="Helical" evidence="2">
    <location>
        <begin position="111"/>
        <end position="135"/>
    </location>
</feature>
<dbReference type="EMBL" id="CAMAPF010000057">
    <property type="protein sequence ID" value="CAH9087079.1"/>
    <property type="molecule type" value="Genomic_DNA"/>
</dbReference>
<feature type="region of interest" description="Disordered" evidence="1">
    <location>
        <begin position="47"/>
        <end position="73"/>
    </location>
</feature>
<dbReference type="AlphaFoldDB" id="A0AAV0CZ29"/>
<organism evidence="3 4">
    <name type="scientific">Cuscuta epithymum</name>
    <dbReference type="NCBI Taxonomy" id="186058"/>
    <lineage>
        <taxon>Eukaryota</taxon>
        <taxon>Viridiplantae</taxon>
        <taxon>Streptophyta</taxon>
        <taxon>Embryophyta</taxon>
        <taxon>Tracheophyta</taxon>
        <taxon>Spermatophyta</taxon>
        <taxon>Magnoliopsida</taxon>
        <taxon>eudicotyledons</taxon>
        <taxon>Gunneridae</taxon>
        <taxon>Pentapetalae</taxon>
        <taxon>asterids</taxon>
        <taxon>lamiids</taxon>
        <taxon>Solanales</taxon>
        <taxon>Convolvulaceae</taxon>
        <taxon>Cuscuteae</taxon>
        <taxon>Cuscuta</taxon>
        <taxon>Cuscuta subgen. Cuscuta</taxon>
    </lineage>
</organism>
<protein>
    <submittedName>
        <fullName evidence="3">Uncharacterized protein</fullName>
    </submittedName>
</protein>
<evidence type="ECO:0000313" key="4">
    <source>
        <dbReference type="Proteomes" id="UP001152523"/>
    </source>
</evidence>
<keyword evidence="2" id="KW-1133">Transmembrane helix</keyword>
<proteinExistence type="predicted"/>
<evidence type="ECO:0000313" key="3">
    <source>
        <dbReference type="EMBL" id="CAH9087079.1"/>
    </source>
</evidence>
<gene>
    <name evidence="3" type="ORF">CEPIT_LOCUS10031</name>
</gene>
<accession>A0AAV0CZ29</accession>
<keyword evidence="2" id="KW-0472">Membrane</keyword>
<comment type="caution">
    <text evidence="3">The sequence shown here is derived from an EMBL/GenBank/DDBJ whole genome shotgun (WGS) entry which is preliminary data.</text>
</comment>
<evidence type="ECO:0000256" key="1">
    <source>
        <dbReference type="SAM" id="MobiDB-lite"/>
    </source>
</evidence>
<keyword evidence="2" id="KW-0812">Transmembrane</keyword>
<keyword evidence="4" id="KW-1185">Reference proteome</keyword>